<feature type="domain" description="DUF4142" evidence="1">
    <location>
        <begin position="43"/>
        <end position="175"/>
    </location>
</feature>
<evidence type="ECO:0000313" key="3">
    <source>
        <dbReference type="Proteomes" id="UP000198736"/>
    </source>
</evidence>
<dbReference type="AlphaFoldDB" id="A0A0S4LUG6"/>
<sequence length="186" mass="20675">MPMTRSEKSMLHMTIGLAAVSFAVSLWVAGVQAAGPGIKANAEPFLKKAAEAQLVEIALGLLVTQHAVNDRVKEFATQMADEHMNISRQLEELASKKGVTLPPGINPEHKQRMDELSHLSGHAFDRTYLSYVIQHHENNVEEFGLDAKTLEDLDAKQWIASILPRIQTHREKALSLKNSLQTTPYK</sequence>
<dbReference type="STRING" id="1742973.COMA2_80027"/>
<dbReference type="PANTHER" id="PTHR38593">
    <property type="entry name" value="BLR2558 PROTEIN"/>
    <property type="match status" value="1"/>
</dbReference>
<evidence type="ECO:0000259" key="1">
    <source>
        <dbReference type="Pfam" id="PF13628"/>
    </source>
</evidence>
<protein>
    <recommendedName>
        <fullName evidence="1">DUF4142 domain-containing protein</fullName>
    </recommendedName>
</protein>
<proteinExistence type="predicted"/>
<dbReference type="InterPro" id="IPR025419">
    <property type="entry name" value="DUF4142"/>
</dbReference>
<dbReference type="Gene3D" id="1.20.1260.10">
    <property type="match status" value="1"/>
</dbReference>
<evidence type="ECO:0000313" key="2">
    <source>
        <dbReference type="EMBL" id="CUS39510.1"/>
    </source>
</evidence>
<dbReference type="Pfam" id="PF13628">
    <property type="entry name" value="DUF4142"/>
    <property type="match status" value="1"/>
</dbReference>
<dbReference type="Proteomes" id="UP000198736">
    <property type="component" value="Unassembled WGS sequence"/>
</dbReference>
<gene>
    <name evidence="2" type="ORF">COMA2_80027</name>
</gene>
<dbReference type="InterPro" id="IPR012347">
    <property type="entry name" value="Ferritin-like"/>
</dbReference>
<dbReference type="PANTHER" id="PTHR38593:SF1">
    <property type="entry name" value="BLR2558 PROTEIN"/>
    <property type="match status" value="1"/>
</dbReference>
<accession>A0A0S4LUG6</accession>
<reference evidence="3" key="1">
    <citation type="submission" date="2015-10" db="EMBL/GenBank/DDBJ databases">
        <authorList>
            <person name="Luecker S."/>
            <person name="Luecker S."/>
        </authorList>
    </citation>
    <scope>NUCLEOTIDE SEQUENCE [LARGE SCALE GENOMIC DNA]</scope>
</reference>
<name>A0A0S4LUG6_9BACT</name>
<dbReference type="EMBL" id="CZPZ01000035">
    <property type="protein sequence ID" value="CUS39510.1"/>
    <property type="molecule type" value="Genomic_DNA"/>
</dbReference>
<dbReference type="OrthoDB" id="118677at2"/>
<keyword evidence="3" id="KW-1185">Reference proteome</keyword>
<organism evidence="2 3">
    <name type="scientific">Candidatus Nitrospira nitrificans</name>
    <dbReference type="NCBI Taxonomy" id="1742973"/>
    <lineage>
        <taxon>Bacteria</taxon>
        <taxon>Pseudomonadati</taxon>
        <taxon>Nitrospirota</taxon>
        <taxon>Nitrospiria</taxon>
        <taxon>Nitrospirales</taxon>
        <taxon>Nitrospiraceae</taxon>
        <taxon>Nitrospira</taxon>
    </lineage>
</organism>